<reference evidence="2" key="1">
    <citation type="submission" date="2021-05" db="EMBL/GenBank/DDBJ databases">
        <authorList>
            <person name="Alioto T."/>
            <person name="Alioto T."/>
            <person name="Gomez Garrido J."/>
        </authorList>
    </citation>
    <scope>NUCLEOTIDE SEQUENCE</scope>
</reference>
<protein>
    <submittedName>
        <fullName evidence="2">Uncharacterized protein</fullName>
    </submittedName>
</protein>
<dbReference type="AlphaFoldDB" id="A0A8D8QBQ3"/>
<organism evidence="2">
    <name type="scientific">Cacopsylla melanoneura</name>
    <dbReference type="NCBI Taxonomy" id="428564"/>
    <lineage>
        <taxon>Eukaryota</taxon>
        <taxon>Metazoa</taxon>
        <taxon>Ecdysozoa</taxon>
        <taxon>Arthropoda</taxon>
        <taxon>Hexapoda</taxon>
        <taxon>Insecta</taxon>
        <taxon>Pterygota</taxon>
        <taxon>Neoptera</taxon>
        <taxon>Paraneoptera</taxon>
        <taxon>Hemiptera</taxon>
        <taxon>Sternorrhyncha</taxon>
        <taxon>Psylloidea</taxon>
        <taxon>Psyllidae</taxon>
        <taxon>Psyllinae</taxon>
        <taxon>Cacopsylla</taxon>
    </lineage>
</organism>
<evidence type="ECO:0000256" key="1">
    <source>
        <dbReference type="SAM" id="MobiDB-lite"/>
    </source>
</evidence>
<accession>A0A8D8QBQ3</accession>
<name>A0A8D8QBQ3_9HEMI</name>
<dbReference type="EMBL" id="HBUF01068499">
    <property type="protein sequence ID" value="CAG6628672.1"/>
    <property type="molecule type" value="Transcribed_RNA"/>
</dbReference>
<evidence type="ECO:0000313" key="2">
    <source>
        <dbReference type="EMBL" id="CAG6628672.1"/>
    </source>
</evidence>
<feature type="compositionally biased region" description="Polar residues" evidence="1">
    <location>
        <begin position="17"/>
        <end position="40"/>
    </location>
</feature>
<proteinExistence type="predicted"/>
<feature type="region of interest" description="Disordered" evidence="1">
    <location>
        <begin position="17"/>
        <end position="44"/>
    </location>
</feature>
<sequence length="108" mass="12505">MATLTTIFHPKIAATSLQKTTTCQPKRPTSQAKRPTSQAKNKFPTMKATTQLAMVLNPQKNILNSLYGRLSGRYLMKQRFLMVQVKEILKMMKINYQIKETSKFRRIK</sequence>